<dbReference type="EMBL" id="BDGG01000001">
    <property type="protein sequence ID" value="GAU90038.1"/>
    <property type="molecule type" value="Genomic_DNA"/>
</dbReference>
<keyword evidence="2" id="KW-1185">Reference proteome</keyword>
<sequence length="126" mass="14082">MYAQRPITEMLGRSTAIRFKDCKTASSTVDSTRSVMRKRWPCATAEDFLMCLVPVSYHFLVLSRSCFIVYSDRMRCTWWQNDSAGKGRLSAGGGGCSLGTFPEVACGRGMVRRSRPLARECRLLVG</sequence>
<protein>
    <submittedName>
        <fullName evidence="1">Uncharacterized protein</fullName>
    </submittedName>
</protein>
<name>A0A1D1UV41_RAMVA</name>
<evidence type="ECO:0000313" key="2">
    <source>
        <dbReference type="Proteomes" id="UP000186922"/>
    </source>
</evidence>
<accession>A0A1D1UV41</accession>
<evidence type="ECO:0000313" key="1">
    <source>
        <dbReference type="EMBL" id="GAU90038.1"/>
    </source>
</evidence>
<proteinExistence type="predicted"/>
<reference evidence="1 2" key="1">
    <citation type="journal article" date="2016" name="Nat. Commun.">
        <title>Extremotolerant tardigrade genome and improved radiotolerance of human cultured cells by tardigrade-unique protein.</title>
        <authorList>
            <person name="Hashimoto T."/>
            <person name="Horikawa D.D."/>
            <person name="Saito Y."/>
            <person name="Kuwahara H."/>
            <person name="Kozuka-Hata H."/>
            <person name="Shin-I T."/>
            <person name="Minakuchi Y."/>
            <person name="Ohishi K."/>
            <person name="Motoyama A."/>
            <person name="Aizu T."/>
            <person name="Enomoto A."/>
            <person name="Kondo K."/>
            <person name="Tanaka S."/>
            <person name="Hara Y."/>
            <person name="Koshikawa S."/>
            <person name="Sagara H."/>
            <person name="Miura T."/>
            <person name="Yokobori S."/>
            <person name="Miyagawa K."/>
            <person name="Suzuki Y."/>
            <person name="Kubo T."/>
            <person name="Oyama M."/>
            <person name="Kohara Y."/>
            <person name="Fujiyama A."/>
            <person name="Arakawa K."/>
            <person name="Katayama T."/>
            <person name="Toyoda A."/>
            <person name="Kunieda T."/>
        </authorList>
    </citation>
    <scope>NUCLEOTIDE SEQUENCE [LARGE SCALE GENOMIC DNA]</scope>
    <source>
        <strain evidence="1 2">YOKOZUNA-1</strain>
    </source>
</reference>
<organism evidence="1 2">
    <name type="scientific">Ramazzottius varieornatus</name>
    <name type="common">Water bear</name>
    <name type="synonym">Tardigrade</name>
    <dbReference type="NCBI Taxonomy" id="947166"/>
    <lineage>
        <taxon>Eukaryota</taxon>
        <taxon>Metazoa</taxon>
        <taxon>Ecdysozoa</taxon>
        <taxon>Tardigrada</taxon>
        <taxon>Eutardigrada</taxon>
        <taxon>Parachela</taxon>
        <taxon>Hypsibioidea</taxon>
        <taxon>Ramazzottiidae</taxon>
        <taxon>Ramazzottius</taxon>
    </lineage>
</organism>
<dbReference type="Proteomes" id="UP000186922">
    <property type="component" value="Unassembled WGS sequence"/>
</dbReference>
<dbReference type="AlphaFoldDB" id="A0A1D1UV41"/>
<gene>
    <name evidence="1" type="primary">RvY_02516-1</name>
    <name evidence="1" type="synonym">RvY_02516.1</name>
    <name evidence="1" type="ORF">RvY_02516</name>
</gene>
<comment type="caution">
    <text evidence="1">The sequence shown here is derived from an EMBL/GenBank/DDBJ whole genome shotgun (WGS) entry which is preliminary data.</text>
</comment>